<keyword evidence="4 9" id="KW-0479">Metal-binding</keyword>
<gene>
    <name evidence="11" type="ORF">D4764_01G0011590</name>
</gene>
<dbReference type="GO" id="GO:0005886">
    <property type="term" value="C:plasma membrane"/>
    <property type="evidence" value="ECO:0007669"/>
    <property type="project" value="TreeGrafter"/>
</dbReference>
<dbReference type="PANTHER" id="PTHR18952">
    <property type="entry name" value="CARBONIC ANHYDRASE"/>
    <property type="match status" value="1"/>
</dbReference>
<proteinExistence type="inferred from homology"/>
<dbReference type="PROSITE" id="PS00162">
    <property type="entry name" value="ALPHA_CA_1"/>
    <property type="match status" value="3"/>
</dbReference>
<name>A0A5C6PNP2_9TELE</name>
<keyword evidence="7" id="KW-0325">Glycoprotein</keyword>
<dbReference type="GO" id="GO:0008270">
    <property type="term" value="F:zinc ion binding"/>
    <property type="evidence" value="ECO:0007669"/>
    <property type="project" value="UniProtKB-UniRule"/>
</dbReference>
<comment type="function">
    <text evidence="9">Reversible hydration of carbon dioxide.</text>
</comment>
<evidence type="ECO:0000256" key="5">
    <source>
        <dbReference type="ARBA" id="ARBA00022729"/>
    </source>
</evidence>
<evidence type="ECO:0000256" key="8">
    <source>
        <dbReference type="ARBA" id="ARBA00023239"/>
    </source>
</evidence>
<feature type="signal peptide" evidence="9">
    <location>
        <begin position="1"/>
        <end position="27"/>
    </location>
</feature>
<dbReference type="FunFam" id="3.10.200.10:FF:000003">
    <property type="entry name" value="Carbonic anhydrase 12"/>
    <property type="match status" value="2"/>
</dbReference>
<keyword evidence="12" id="KW-1185">Reference proteome</keyword>
<dbReference type="InterPro" id="IPR041874">
    <property type="entry name" value="CA4/CA15"/>
</dbReference>
<evidence type="ECO:0000259" key="10">
    <source>
        <dbReference type="PROSITE" id="PS51144"/>
    </source>
</evidence>
<evidence type="ECO:0000256" key="6">
    <source>
        <dbReference type="ARBA" id="ARBA00022833"/>
    </source>
</evidence>
<evidence type="ECO:0000313" key="12">
    <source>
        <dbReference type="Proteomes" id="UP000324091"/>
    </source>
</evidence>
<evidence type="ECO:0000256" key="7">
    <source>
        <dbReference type="ARBA" id="ARBA00023180"/>
    </source>
</evidence>
<feature type="domain" description="Alpha-carbonic anhydrase" evidence="10">
    <location>
        <begin position="33"/>
        <end position="281"/>
    </location>
</feature>
<evidence type="ECO:0000256" key="9">
    <source>
        <dbReference type="RuleBase" id="RU367011"/>
    </source>
</evidence>
<dbReference type="InterPro" id="IPR023561">
    <property type="entry name" value="Carbonic_anhydrase_a-class"/>
</dbReference>
<evidence type="ECO:0000256" key="1">
    <source>
        <dbReference type="ARBA" id="ARBA00001947"/>
    </source>
</evidence>
<evidence type="ECO:0000256" key="2">
    <source>
        <dbReference type="ARBA" id="ARBA00010718"/>
    </source>
</evidence>
<dbReference type="Gene3D" id="3.10.200.10">
    <property type="entry name" value="Alpha carbonic anhydrase"/>
    <property type="match status" value="3"/>
</dbReference>
<dbReference type="SMART" id="SM01057">
    <property type="entry name" value="Carb_anhydrase"/>
    <property type="match status" value="3"/>
</dbReference>
<evidence type="ECO:0000256" key="4">
    <source>
        <dbReference type="ARBA" id="ARBA00022723"/>
    </source>
</evidence>
<reference evidence="11 12" key="1">
    <citation type="submission" date="2019-04" db="EMBL/GenBank/DDBJ databases">
        <title>Chromosome genome assembly for Takifugu flavidus.</title>
        <authorList>
            <person name="Xiao S."/>
        </authorList>
    </citation>
    <scope>NUCLEOTIDE SEQUENCE [LARGE SCALE GENOMIC DNA]</scope>
    <source>
        <strain evidence="11">HTHZ2018</strain>
        <tissue evidence="11">Muscle</tissue>
    </source>
</reference>
<dbReference type="Proteomes" id="UP000324091">
    <property type="component" value="Chromosome 1"/>
</dbReference>
<dbReference type="CDD" id="cd03117">
    <property type="entry name" value="alpha_CA_IV_XV_like"/>
    <property type="match status" value="2"/>
</dbReference>
<accession>A0A5C6PNP2</accession>
<comment type="caution">
    <text evidence="11">The sequence shown here is derived from an EMBL/GenBank/DDBJ whole genome shotgun (WGS) entry which is preliminary data.</text>
</comment>
<keyword evidence="5 9" id="KW-0732">Signal</keyword>
<dbReference type="GO" id="GO:0004089">
    <property type="term" value="F:carbonate dehydratase activity"/>
    <property type="evidence" value="ECO:0007669"/>
    <property type="project" value="UniProtKB-UniRule"/>
</dbReference>
<feature type="domain" description="Alpha-carbonic anhydrase" evidence="10">
    <location>
        <begin position="625"/>
        <end position="892"/>
    </location>
</feature>
<evidence type="ECO:0000313" key="11">
    <source>
        <dbReference type="EMBL" id="TWW81344.1"/>
    </source>
</evidence>
<feature type="domain" description="Alpha-carbonic anhydrase" evidence="10">
    <location>
        <begin position="313"/>
        <end position="580"/>
    </location>
</feature>
<dbReference type="Pfam" id="PF00194">
    <property type="entry name" value="Carb_anhydrase"/>
    <property type="match status" value="3"/>
</dbReference>
<protein>
    <recommendedName>
        <fullName evidence="3 9">Carbonic anhydrase</fullName>
        <ecNumber evidence="3 9">4.2.1.1</ecNumber>
    </recommendedName>
</protein>
<organism evidence="11 12">
    <name type="scientific">Takifugu flavidus</name>
    <name type="common">sansaifugu</name>
    <dbReference type="NCBI Taxonomy" id="433684"/>
    <lineage>
        <taxon>Eukaryota</taxon>
        <taxon>Metazoa</taxon>
        <taxon>Chordata</taxon>
        <taxon>Craniata</taxon>
        <taxon>Vertebrata</taxon>
        <taxon>Euteleostomi</taxon>
        <taxon>Actinopterygii</taxon>
        <taxon>Neopterygii</taxon>
        <taxon>Teleostei</taxon>
        <taxon>Neoteleostei</taxon>
        <taxon>Acanthomorphata</taxon>
        <taxon>Eupercaria</taxon>
        <taxon>Tetraodontiformes</taxon>
        <taxon>Tetradontoidea</taxon>
        <taxon>Tetraodontidae</taxon>
        <taxon>Takifugu</taxon>
    </lineage>
</organism>
<comment type="similarity">
    <text evidence="2 9">Belongs to the alpha-carbonic anhydrase family.</text>
</comment>
<dbReference type="PANTHER" id="PTHR18952:SF200">
    <property type="entry name" value="CARBONIC ANHYDRASE"/>
    <property type="match status" value="1"/>
</dbReference>
<dbReference type="InterPro" id="IPR018338">
    <property type="entry name" value="Carbonic_anhydrase_a-class_CS"/>
</dbReference>
<dbReference type="InterPro" id="IPR001148">
    <property type="entry name" value="CA_dom"/>
</dbReference>
<dbReference type="InterPro" id="IPR036398">
    <property type="entry name" value="CA_dom_sf"/>
</dbReference>
<evidence type="ECO:0000256" key="3">
    <source>
        <dbReference type="ARBA" id="ARBA00012925"/>
    </source>
</evidence>
<keyword evidence="6 9" id="KW-0862">Zinc</keyword>
<dbReference type="SUPFAM" id="SSF51069">
    <property type="entry name" value="Carbonic anhydrase"/>
    <property type="match status" value="3"/>
</dbReference>
<dbReference type="EC" id="4.2.1.1" evidence="3 9"/>
<dbReference type="AlphaFoldDB" id="A0A5C6PNP2"/>
<dbReference type="EMBL" id="RHFK02000001">
    <property type="protein sequence ID" value="TWW81344.1"/>
    <property type="molecule type" value="Genomic_DNA"/>
</dbReference>
<comment type="catalytic activity">
    <reaction evidence="9">
        <text>hydrogencarbonate + H(+) = CO2 + H2O</text>
        <dbReference type="Rhea" id="RHEA:10748"/>
        <dbReference type="ChEBI" id="CHEBI:15377"/>
        <dbReference type="ChEBI" id="CHEBI:15378"/>
        <dbReference type="ChEBI" id="CHEBI:16526"/>
        <dbReference type="ChEBI" id="CHEBI:17544"/>
        <dbReference type="EC" id="4.2.1.1"/>
    </reaction>
</comment>
<comment type="cofactor">
    <cofactor evidence="1 9">
        <name>Zn(2+)</name>
        <dbReference type="ChEBI" id="CHEBI:29105"/>
    </cofactor>
</comment>
<keyword evidence="8 9" id="KW-0456">Lyase</keyword>
<feature type="chain" id="PRO_5025098854" description="Carbonic anhydrase" evidence="9">
    <location>
        <begin position="28"/>
        <end position="925"/>
    </location>
</feature>
<sequence length="925" mass="101732">MFIGPHKTLITVKSLLLLQLLYPPALSGATTVTVVHFTPSYWHLLPHSKCGGERQSPVDIEKKSVVVDERLKSFTFTKFDDKHAIEYIINTGHAVKCTLKQDAAVEISGGGLKHVYSTLQFHFHWGSGDSDGSEHTVDSHRYPMEMHIVSKRKDLTLDEAVKTHDGLAVLGFFIETGTTGSSSSEMDTWKKLTHYLSSITNISSKAEVTEEISIDDLLGSVNRNAFYRYNGSLTTPQCNEAVVWTVFKESVKMMMFPAQAGYQKVFRPTQPLHSRKIYSSSSAPGAKASIIVLLSPCLGALLYNPIYCASTDVEWCYHLADCNDTRWPTIVPKYCNGSRQSPINIVSANAETNDKLTEFTFYNYSSTTALKSIQNTGKTVKVSFDSGVKVSGGDLFETYDSLQFHLHWGNGSSVPGSEHTVDGKHYPMELHIVNLKSSYNGNTTVGVADSEGLAALGFFIEVMDGNATGSPASWKTLTSYLQDITNAGTSVNMTSGLTLDALLEGVDRTKYYRYLGSLTTPACNEAVVWTVFKDSIKVSKDLIDLFSTTVYFNTSTNSPLMTNVFRRTQANELRVTNKRQNISEGKLLSFGIEGGVDLERINRGRPKLSSSQRRFYRCQRMVLSSSILHLPHLIDDTRWPTIVPEYCNGSRQSPINIVSANAEANENLTAFTFYNYSSTTAFKSFSNTGKTVTVVFESGVKVSGGDLSETYDSLHFQLHWGNGSSVPGSEHTVDGKQYPMELHIVNLKSSYNGNTTLGFADSEGLAALGFFIEVMDGNAMGSPASWKTLTSYLQNITNAGTSVNMAPGLTLDALLEGVDRTKYYRYLGSLTTPDCNEAVVWTVFKDSIKVSKDLIDLFSTSVYFKTSTNSELMTNIYRSVQGNELRVTTQATQTTQTTEATSAGVSIPASFSLALTALSLVLLKF</sequence>
<dbReference type="PROSITE" id="PS51144">
    <property type="entry name" value="ALPHA_CA_2"/>
    <property type="match status" value="3"/>
</dbReference>